<dbReference type="PROSITE" id="PS50082">
    <property type="entry name" value="WD_REPEATS_2"/>
    <property type="match status" value="3"/>
</dbReference>
<keyword evidence="13" id="KW-1133">Transmembrane helix</keyword>
<evidence type="ECO:0000256" key="8">
    <source>
        <dbReference type="ARBA" id="ARBA00023010"/>
    </source>
</evidence>
<dbReference type="PANTHER" id="PTHR11024:SF2">
    <property type="entry name" value="PROTEIN SEC13 HOMOLOG"/>
    <property type="match status" value="1"/>
</dbReference>
<dbReference type="GO" id="GO:0030127">
    <property type="term" value="C:COPII vesicle coat"/>
    <property type="evidence" value="ECO:0007669"/>
    <property type="project" value="TreeGrafter"/>
</dbReference>
<dbReference type="OrthoDB" id="364224at2759"/>
<keyword evidence="16" id="KW-1185">Reference proteome</keyword>
<dbReference type="GO" id="GO:0032527">
    <property type="term" value="P:protein exit from endoplasmic reticulum"/>
    <property type="evidence" value="ECO:0007669"/>
    <property type="project" value="TreeGrafter"/>
</dbReference>
<keyword evidence="10" id="KW-0539">Nucleus</keyword>
<dbReference type="GO" id="GO:0051028">
    <property type="term" value="P:mRNA transport"/>
    <property type="evidence" value="ECO:0007669"/>
    <property type="project" value="UniProtKB-KW"/>
</dbReference>
<comment type="similarity">
    <text evidence="2">Belongs to the WD repeat SEC13 family.</text>
</comment>
<comment type="subcellular location">
    <subcellularLocation>
        <location evidence="1">Nucleus</location>
        <location evidence="1">Nuclear pore complex</location>
    </subcellularLocation>
</comment>
<feature type="transmembrane region" description="Helical" evidence="13">
    <location>
        <begin position="755"/>
        <end position="777"/>
    </location>
</feature>
<dbReference type="GO" id="GO:0032008">
    <property type="term" value="P:positive regulation of TOR signaling"/>
    <property type="evidence" value="ECO:0007669"/>
    <property type="project" value="TreeGrafter"/>
</dbReference>
<dbReference type="InterPro" id="IPR001680">
    <property type="entry name" value="WD40_rpt"/>
</dbReference>
<feature type="region of interest" description="Disordered" evidence="12">
    <location>
        <begin position="576"/>
        <end position="647"/>
    </location>
</feature>
<dbReference type="SMART" id="SM00320">
    <property type="entry name" value="WD40"/>
    <property type="match status" value="6"/>
</dbReference>
<accession>A0A9P7B8E4</accession>
<dbReference type="EMBL" id="PUHQ01000006">
    <property type="protein sequence ID" value="KAG0666112.1"/>
    <property type="molecule type" value="Genomic_DNA"/>
</dbReference>
<organism evidence="15 16">
    <name type="scientific">Rhodotorula mucilaginosa</name>
    <name type="common">Yeast</name>
    <name type="synonym">Rhodotorula rubra</name>
    <dbReference type="NCBI Taxonomy" id="5537"/>
    <lineage>
        <taxon>Eukaryota</taxon>
        <taxon>Fungi</taxon>
        <taxon>Dikarya</taxon>
        <taxon>Basidiomycota</taxon>
        <taxon>Pucciniomycotina</taxon>
        <taxon>Microbotryomycetes</taxon>
        <taxon>Sporidiobolales</taxon>
        <taxon>Sporidiobolaceae</taxon>
        <taxon>Rhodotorula</taxon>
    </lineage>
</organism>
<keyword evidence="5" id="KW-0677">Repeat</keyword>
<evidence type="ECO:0000256" key="5">
    <source>
        <dbReference type="ARBA" id="ARBA00022737"/>
    </source>
</evidence>
<keyword evidence="13" id="KW-0812">Transmembrane</keyword>
<dbReference type="GO" id="GO:0031080">
    <property type="term" value="C:nuclear pore outer ring"/>
    <property type="evidence" value="ECO:0007669"/>
    <property type="project" value="TreeGrafter"/>
</dbReference>
<dbReference type="Proteomes" id="UP000777482">
    <property type="component" value="Unassembled WGS sequence"/>
</dbReference>
<keyword evidence="4 11" id="KW-0853">WD repeat</keyword>
<dbReference type="InterPro" id="IPR015943">
    <property type="entry name" value="WD40/YVTN_repeat-like_dom_sf"/>
</dbReference>
<dbReference type="InterPro" id="IPR005018">
    <property type="entry name" value="DOMON_domain"/>
</dbReference>
<keyword evidence="8" id="KW-0811">Translocation</keyword>
<dbReference type="AlphaFoldDB" id="A0A9P7B8E4"/>
<evidence type="ECO:0000256" key="9">
    <source>
        <dbReference type="ARBA" id="ARBA00023132"/>
    </source>
</evidence>
<evidence type="ECO:0000256" key="3">
    <source>
        <dbReference type="ARBA" id="ARBA00022448"/>
    </source>
</evidence>
<sequence>MTVPPTSVQVETGHQDMIHDAQLDYYGRRLATASSDRTIRVFDVEQDDSYKLVDTLQGHEGPVHALAWAHPSFGSILASCSFDGKVFIWKENDGPQKGWSRVKEHLLHTASVNAIAWAPHELGPILACASSDGKVSVLTFNNDGTWEASLFPSHTLGVTSVSWAPAVGIGALTNPQTGAPDAQEGLQLVKRFATGGCDGLVKIWAYNEQTKEWAPDPVEHVLSGHSDWVRDVAWAPSVGVGKAYLASAGQDKTVLIWTQSDPRSAWNRTALEPTTSGGGAGGAGQQQQQQASPEEGKFADAVWRVSWSVAGNVLAVSSGDGKVSLWKENLKGKFEEVSQMASPETRMCPSRGRPASTLLSSSCALLLLSLHKLAVVAAPTNADLISYLGGTATGQSLATVAYTLTVLANETSAVVSLKFDGEVGEVGWLGWGAGTAMTDADIVICWPNSDGSWTLSHRTAPSTVLPTLVGPANSKDPSVDSSGSLRIVPSLSSKSAGEAPAVVTWERPLKLPTGYKGKGSAFQLQRAINQPMIYANGPKNPGKAAQDADLAQHALDAMGGTYLDLSAAFTEKTAPIEPPLVPTKGGSASSAGALTSPQSIATGGSSAKTASGATAAPSGSGEGSTQATSAAPGGATPSGGATSDTASSATENGLLSYSNLILIHAMCAGVAWTILAPCGVLQGYLTTPATLAALGAVLMAVQAKGGDCGGTFAHKTIGFVFVGVLIFQDLLGLWSHLNYRAPGPGRPPPPRAAGSWIHILLGVSLIVTGYYQVFLGMERYGVSEELVTYGYYGSIGIFALAYLGSLVSSMARGSPRSASDLPRHHHHHHHHHNYAAPARRKHRKRRKRRNASPSSSGGDSLDSASEAGDSSSSSRDGSGTSSSEDEKRSRRNKSRRR</sequence>
<evidence type="ECO:0000256" key="1">
    <source>
        <dbReference type="ARBA" id="ARBA00004567"/>
    </source>
</evidence>
<evidence type="ECO:0000256" key="4">
    <source>
        <dbReference type="ARBA" id="ARBA00022574"/>
    </source>
</evidence>
<dbReference type="GO" id="GO:0006606">
    <property type="term" value="P:protein import into nucleus"/>
    <property type="evidence" value="ECO:0007669"/>
    <property type="project" value="TreeGrafter"/>
</dbReference>
<dbReference type="InterPro" id="IPR036322">
    <property type="entry name" value="WD40_repeat_dom_sf"/>
</dbReference>
<dbReference type="PANTHER" id="PTHR11024">
    <property type="entry name" value="NUCLEAR PORE COMPLEX PROTEIN SEC13 / SEH1 FAMILY MEMBER"/>
    <property type="match status" value="1"/>
</dbReference>
<keyword evidence="7" id="KW-0653">Protein transport</keyword>
<evidence type="ECO:0000259" key="14">
    <source>
        <dbReference type="PROSITE" id="PS50836"/>
    </source>
</evidence>
<dbReference type="Gene3D" id="2.130.10.10">
    <property type="entry name" value="YVTN repeat-like/Quinoprotein amine dehydrogenase"/>
    <property type="match status" value="1"/>
</dbReference>
<feature type="repeat" description="WD" evidence="11">
    <location>
        <begin position="222"/>
        <end position="257"/>
    </location>
</feature>
<keyword evidence="13" id="KW-0472">Membrane</keyword>
<keyword evidence="6" id="KW-0509">mRNA transport</keyword>
<feature type="compositionally biased region" description="Low complexity" evidence="12">
    <location>
        <begin position="601"/>
        <end position="647"/>
    </location>
</feature>
<evidence type="ECO:0000256" key="12">
    <source>
        <dbReference type="SAM" id="MobiDB-lite"/>
    </source>
</evidence>
<feature type="compositionally biased region" description="Low complexity" evidence="12">
    <location>
        <begin position="851"/>
        <end position="882"/>
    </location>
</feature>
<proteinExistence type="inferred from homology"/>
<dbReference type="Gene3D" id="1.20.120.1770">
    <property type="match status" value="1"/>
</dbReference>
<dbReference type="SUPFAM" id="SSF49344">
    <property type="entry name" value="CBD9-like"/>
    <property type="match status" value="1"/>
</dbReference>
<evidence type="ECO:0000256" key="13">
    <source>
        <dbReference type="SAM" id="Phobius"/>
    </source>
</evidence>
<feature type="domain" description="DOMON" evidence="14">
    <location>
        <begin position="400"/>
        <end position="537"/>
    </location>
</feature>
<dbReference type="InterPro" id="IPR037363">
    <property type="entry name" value="Sec13/Seh1_fam"/>
</dbReference>
<feature type="transmembrane region" description="Helical" evidence="13">
    <location>
        <begin position="683"/>
        <end position="701"/>
    </location>
</feature>
<evidence type="ECO:0000256" key="11">
    <source>
        <dbReference type="PROSITE-ProRule" id="PRU00221"/>
    </source>
</evidence>
<dbReference type="Gene3D" id="2.60.40.1210">
    <property type="entry name" value="Cellobiose dehydrogenase, cytochrome domain"/>
    <property type="match status" value="1"/>
</dbReference>
<feature type="transmembrane region" description="Helical" evidence="13">
    <location>
        <begin position="789"/>
        <end position="807"/>
    </location>
</feature>
<dbReference type="SUPFAM" id="SSF50978">
    <property type="entry name" value="WD40 repeat-like"/>
    <property type="match status" value="1"/>
</dbReference>
<evidence type="ECO:0000256" key="7">
    <source>
        <dbReference type="ARBA" id="ARBA00022927"/>
    </source>
</evidence>
<dbReference type="GO" id="GO:0090114">
    <property type="term" value="P:COPII-coated vesicle budding"/>
    <property type="evidence" value="ECO:0007669"/>
    <property type="project" value="TreeGrafter"/>
</dbReference>
<dbReference type="PROSITE" id="PS50836">
    <property type="entry name" value="DOMON"/>
    <property type="match status" value="1"/>
</dbReference>
<dbReference type="PROSITE" id="PS50294">
    <property type="entry name" value="WD_REPEATS_REGION"/>
    <property type="match status" value="2"/>
</dbReference>
<keyword evidence="3" id="KW-0813">Transport</keyword>
<feature type="compositionally biased region" description="Basic residues" evidence="12">
    <location>
        <begin position="823"/>
        <end position="850"/>
    </location>
</feature>
<feature type="repeat" description="WD" evidence="11">
    <location>
        <begin position="56"/>
        <end position="90"/>
    </location>
</feature>
<protein>
    <submittedName>
        <fullName evidence="15">GTPase-activating protein S13</fullName>
    </submittedName>
</protein>
<keyword evidence="9" id="KW-0906">Nuclear pore complex</keyword>
<feature type="transmembrane region" description="Helical" evidence="13">
    <location>
        <begin position="713"/>
        <end position="734"/>
    </location>
</feature>
<dbReference type="GO" id="GO:0005198">
    <property type="term" value="F:structural molecule activity"/>
    <property type="evidence" value="ECO:0007669"/>
    <property type="project" value="InterPro"/>
</dbReference>
<feature type="repeat" description="WD" evidence="11">
    <location>
        <begin position="11"/>
        <end position="52"/>
    </location>
</feature>
<feature type="region of interest" description="Disordered" evidence="12">
    <location>
        <begin position="268"/>
        <end position="295"/>
    </location>
</feature>
<comment type="caution">
    <text evidence="15">The sequence shown here is derived from an EMBL/GenBank/DDBJ whole genome shotgun (WGS) entry which is preliminary data.</text>
</comment>
<gene>
    <name evidence="15" type="primary">SEC13</name>
    <name evidence="15" type="ORF">C6P46_005463</name>
</gene>
<name>A0A9P7B8E4_RHOMI</name>
<reference evidence="15 16" key="1">
    <citation type="submission" date="2020-11" db="EMBL/GenBank/DDBJ databases">
        <title>Kefir isolates.</title>
        <authorList>
            <person name="Marcisauskas S."/>
            <person name="Kim Y."/>
            <person name="Blasche S."/>
        </authorList>
    </citation>
    <scope>NUCLEOTIDE SEQUENCE [LARGE SCALE GENOMIC DNA]</scope>
    <source>
        <strain evidence="15 16">KR</strain>
    </source>
</reference>
<evidence type="ECO:0000313" key="16">
    <source>
        <dbReference type="Proteomes" id="UP000777482"/>
    </source>
</evidence>
<evidence type="ECO:0000313" key="15">
    <source>
        <dbReference type="EMBL" id="KAG0666112.1"/>
    </source>
</evidence>
<evidence type="ECO:0000256" key="10">
    <source>
        <dbReference type="ARBA" id="ARBA00023242"/>
    </source>
</evidence>
<feature type="transmembrane region" description="Helical" evidence="13">
    <location>
        <begin position="654"/>
        <end position="676"/>
    </location>
</feature>
<feature type="region of interest" description="Disordered" evidence="12">
    <location>
        <begin position="813"/>
        <end position="897"/>
    </location>
</feature>
<dbReference type="Pfam" id="PF00400">
    <property type="entry name" value="WD40"/>
    <property type="match status" value="4"/>
</dbReference>
<evidence type="ECO:0000256" key="6">
    <source>
        <dbReference type="ARBA" id="ARBA00022816"/>
    </source>
</evidence>
<evidence type="ECO:0000256" key="2">
    <source>
        <dbReference type="ARBA" id="ARBA00010102"/>
    </source>
</evidence>